<proteinExistence type="predicted"/>
<feature type="region of interest" description="Disordered" evidence="1">
    <location>
        <begin position="1"/>
        <end position="26"/>
    </location>
</feature>
<protein>
    <submittedName>
        <fullName evidence="2">Uncharacterized protein</fullName>
    </submittedName>
</protein>
<sequence length="122" mass="13387">MQAERNTSPSSPGTPILIPHSKPKTERAEIATRAMMRYTVRWGRPSCSRLDLLKFAELRSGSCSMFMITVVVIDMGGSPQSSTTRTIFCVGESCSRRVRVVLISPVYGETLKRLGSVACCSL</sequence>
<accession>A0A674JS20</accession>
<dbReference type="InParanoid" id="A0A674JS20"/>
<keyword evidence="3" id="KW-1185">Reference proteome</keyword>
<evidence type="ECO:0000313" key="3">
    <source>
        <dbReference type="Proteomes" id="UP000472274"/>
    </source>
</evidence>
<organism evidence="2 3">
    <name type="scientific">Terrapene triunguis</name>
    <name type="common">Three-toed box turtle</name>
    <dbReference type="NCBI Taxonomy" id="2587831"/>
    <lineage>
        <taxon>Eukaryota</taxon>
        <taxon>Metazoa</taxon>
        <taxon>Chordata</taxon>
        <taxon>Craniata</taxon>
        <taxon>Vertebrata</taxon>
        <taxon>Euteleostomi</taxon>
        <taxon>Archelosauria</taxon>
        <taxon>Testudinata</taxon>
        <taxon>Testudines</taxon>
        <taxon>Cryptodira</taxon>
        <taxon>Durocryptodira</taxon>
        <taxon>Testudinoidea</taxon>
        <taxon>Emydidae</taxon>
        <taxon>Terrapene</taxon>
    </lineage>
</organism>
<reference evidence="2" key="1">
    <citation type="submission" date="2025-08" db="UniProtKB">
        <authorList>
            <consortium name="Ensembl"/>
        </authorList>
    </citation>
    <scope>IDENTIFICATION</scope>
</reference>
<dbReference type="AlphaFoldDB" id="A0A674JS20"/>
<reference evidence="2" key="2">
    <citation type="submission" date="2025-09" db="UniProtKB">
        <authorList>
            <consortium name="Ensembl"/>
        </authorList>
    </citation>
    <scope>IDENTIFICATION</scope>
</reference>
<dbReference type="Ensembl" id="ENSTMTT00000023608.1">
    <property type="protein sequence ID" value="ENSTMTP00000022802.1"/>
    <property type="gene ID" value="ENSTMTG00000016652.1"/>
</dbReference>
<evidence type="ECO:0000256" key="1">
    <source>
        <dbReference type="SAM" id="MobiDB-lite"/>
    </source>
</evidence>
<dbReference type="Proteomes" id="UP000472274">
    <property type="component" value="Unplaced"/>
</dbReference>
<evidence type="ECO:0000313" key="2">
    <source>
        <dbReference type="Ensembl" id="ENSTMTP00000022802.1"/>
    </source>
</evidence>
<name>A0A674JS20_9SAUR</name>
<feature type="compositionally biased region" description="Polar residues" evidence="1">
    <location>
        <begin position="1"/>
        <end position="13"/>
    </location>
</feature>